<reference evidence="2" key="1">
    <citation type="journal article" date="2017" name="Biotechnol. Biofuels">
        <title>Evaluation of environmental bacterial communities as a factor affecting the growth of duckweed Lemna minor.</title>
        <authorList>
            <person name="Ishizawa H."/>
            <person name="Kuroda M."/>
            <person name="Morikawa M."/>
            <person name="Ike M."/>
        </authorList>
    </citation>
    <scope>NUCLEOTIDE SEQUENCE [LARGE SCALE GENOMIC DNA]</scope>
    <source>
        <strain evidence="2">M6</strain>
    </source>
</reference>
<dbReference type="RefSeq" id="WP_126423892.1">
    <property type="nucleotide sequence ID" value="NZ_AP018828.1"/>
</dbReference>
<dbReference type="EMBL" id="AP018828">
    <property type="protein sequence ID" value="BBF82298.1"/>
    <property type="molecule type" value="Genomic_DNA"/>
</dbReference>
<evidence type="ECO:0000313" key="1">
    <source>
        <dbReference type="EMBL" id="BBF82298.1"/>
    </source>
</evidence>
<reference evidence="2" key="2">
    <citation type="journal article" date="2017" name="Plant Physiol. Biochem.">
        <title>Differential oxidative and antioxidative response of duckweed Lemna minor toward plant growth promoting/inhibiting bacteria.</title>
        <authorList>
            <person name="Ishizawa H."/>
            <person name="Kuroda M."/>
            <person name="Morikawa M."/>
            <person name="Ike M."/>
        </authorList>
    </citation>
    <scope>NUCLEOTIDE SEQUENCE [LARGE SCALE GENOMIC DNA]</scope>
    <source>
        <strain evidence="2">M6</strain>
    </source>
</reference>
<gene>
    <name evidence="1" type="ORF">EM6_2930</name>
</gene>
<dbReference type="Proteomes" id="UP000278756">
    <property type="component" value="Chromosome 2"/>
</dbReference>
<evidence type="ECO:0000313" key="2">
    <source>
        <dbReference type="Proteomes" id="UP000278756"/>
    </source>
</evidence>
<organism evidence="1 2">
    <name type="scientific">Asticcacaulis excentricus</name>
    <dbReference type="NCBI Taxonomy" id="78587"/>
    <lineage>
        <taxon>Bacteria</taxon>
        <taxon>Pseudomonadati</taxon>
        <taxon>Pseudomonadota</taxon>
        <taxon>Alphaproteobacteria</taxon>
        <taxon>Caulobacterales</taxon>
        <taxon>Caulobacteraceae</taxon>
        <taxon>Asticcacaulis</taxon>
    </lineage>
</organism>
<evidence type="ECO:0008006" key="3">
    <source>
        <dbReference type="Google" id="ProtNLM"/>
    </source>
</evidence>
<dbReference type="OrthoDB" id="7172619at2"/>
<sequence>MSQKYRLSVFLDETHSILIARVFGPFPSAELCDRFIEAYAEIGEPWRYDRLIDFRRYTGHLEDEDRQRFAQTWAEWTRDFHDGRRVAFVTHDAVEEVYIQQDYASFPKDTMRNFYTADEALDWLTGRSGEIEFVPLALRA</sequence>
<proteinExistence type="predicted"/>
<dbReference type="AlphaFoldDB" id="A0A3G9GCD5"/>
<name>A0A3G9GCD5_9CAUL</name>
<accession>A0A3G9GCD5</accession>
<protein>
    <recommendedName>
        <fullName evidence="3">STAS/SEC14 domain-containing protein</fullName>
    </recommendedName>
</protein>